<evidence type="ECO:0000313" key="4">
    <source>
        <dbReference type="WBParaSite" id="SPAL_0000934500.1"/>
    </source>
</evidence>
<evidence type="ECO:0000256" key="2">
    <source>
        <dbReference type="SAM" id="SignalP"/>
    </source>
</evidence>
<dbReference type="Proteomes" id="UP000046392">
    <property type="component" value="Unplaced"/>
</dbReference>
<proteinExistence type="predicted"/>
<dbReference type="WBParaSite" id="SPAL_0000934500.1">
    <property type="protein sequence ID" value="SPAL_0000934500.1"/>
    <property type="gene ID" value="SPAL_0000934500"/>
</dbReference>
<feature type="compositionally biased region" description="Basic residues" evidence="1">
    <location>
        <begin position="52"/>
        <end position="67"/>
    </location>
</feature>
<organism evidence="3 4">
    <name type="scientific">Strongyloides papillosus</name>
    <name type="common">Intestinal threadworm</name>
    <dbReference type="NCBI Taxonomy" id="174720"/>
    <lineage>
        <taxon>Eukaryota</taxon>
        <taxon>Metazoa</taxon>
        <taxon>Ecdysozoa</taxon>
        <taxon>Nematoda</taxon>
        <taxon>Chromadorea</taxon>
        <taxon>Rhabditida</taxon>
        <taxon>Tylenchina</taxon>
        <taxon>Panagrolaimomorpha</taxon>
        <taxon>Strongyloidoidea</taxon>
        <taxon>Strongyloididae</taxon>
        <taxon>Strongyloides</taxon>
    </lineage>
</organism>
<accession>A0A0N5BU22</accession>
<feature type="signal peptide" evidence="2">
    <location>
        <begin position="1"/>
        <end position="20"/>
    </location>
</feature>
<reference evidence="4" key="1">
    <citation type="submission" date="2017-02" db="UniProtKB">
        <authorList>
            <consortium name="WormBaseParasite"/>
        </authorList>
    </citation>
    <scope>IDENTIFICATION</scope>
</reference>
<keyword evidence="3" id="KW-1185">Reference proteome</keyword>
<evidence type="ECO:0000313" key="3">
    <source>
        <dbReference type="Proteomes" id="UP000046392"/>
    </source>
</evidence>
<sequence length="96" mass="10919">MNKYLIISIFIIALIGALNAQNYLNRRKLGSYDHDLIPGYKKKIGKGPSKNSKSKKKRKNKKSNKRRKLKEGIYFPLIPSVDLNKNDGGFLTLQAV</sequence>
<feature type="region of interest" description="Disordered" evidence="1">
    <location>
        <begin position="40"/>
        <end position="67"/>
    </location>
</feature>
<keyword evidence="2" id="KW-0732">Signal</keyword>
<protein>
    <submittedName>
        <fullName evidence="4">Uncharacterized protein</fullName>
    </submittedName>
</protein>
<evidence type="ECO:0000256" key="1">
    <source>
        <dbReference type="SAM" id="MobiDB-lite"/>
    </source>
</evidence>
<dbReference type="AlphaFoldDB" id="A0A0N5BU22"/>
<name>A0A0N5BU22_STREA</name>
<feature type="chain" id="PRO_5005895009" evidence="2">
    <location>
        <begin position="21"/>
        <end position="96"/>
    </location>
</feature>